<feature type="compositionally biased region" description="Polar residues" evidence="3">
    <location>
        <begin position="93"/>
        <end position="103"/>
    </location>
</feature>
<dbReference type="Pfam" id="PF00013">
    <property type="entry name" value="KH_1"/>
    <property type="match status" value="3"/>
</dbReference>
<keyword evidence="6" id="KW-1185">Reference proteome</keyword>
<reference evidence="5 6" key="1">
    <citation type="submission" date="2020-12" db="EMBL/GenBank/DDBJ databases">
        <title>Effect of drift, selection, and recombination on the evolution of hybrid genomes in Candida yeast pathogens.</title>
        <authorList>
            <person name="Mixao V."/>
            <person name="Ksiezopolska E."/>
            <person name="Saus E."/>
            <person name="Boekhout T."/>
            <person name="Gacser A."/>
            <person name="Gabaldon T."/>
        </authorList>
    </citation>
    <scope>NUCLEOTIDE SEQUENCE [LARGE SCALE GENOMIC DNA]</scope>
    <source>
        <strain evidence="5 6">BP57</strain>
    </source>
</reference>
<evidence type="ECO:0000259" key="4">
    <source>
        <dbReference type="SMART" id="SM00322"/>
    </source>
</evidence>
<feature type="compositionally biased region" description="Basic and acidic residues" evidence="3">
    <location>
        <begin position="82"/>
        <end position="91"/>
    </location>
</feature>
<evidence type="ECO:0000256" key="2">
    <source>
        <dbReference type="PROSITE-ProRule" id="PRU00117"/>
    </source>
</evidence>
<keyword evidence="1" id="KW-0677">Repeat</keyword>
<evidence type="ECO:0000313" key="6">
    <source>
        <dbReference type="Proteomes" id="UP000669133"/>
    </source>
</evidence>
<evidence type="ECO:0000256" key="3">
    <source>
        <dbReference type="SAM" id="MobiDB-lite"/>
    </source>
</evidence>
<feature type="domain" description="K Homology" evidence="4">
    <location>
        <begin position="295"/>
        <end position="365"/>
    </location>
</feature>
<dbReference type="AlphaFoldDB" id="A0A8H7ZDP4"/>
<dbReference type="Gene3D" id="3.30.1370.10">
    <property type="entry name" value="K Homology domain, type 1"/>
    <property type="match status" value="3"/>
</dbReference>
<feature type="region of interest" description="Disordered" evidence="3">
    <location>
        <begin position="1"/>
        <end position="103"/>
    </location>
</feature>
<feature type="compositionally biased region" description="Polar residues" evidence="3">
    <location>
        <begin position="65"/>
        <end position="81"/>
    </location>
</feature>
<proteinExistence type="predicted"/>
<dbReference type="PANTHER" id="PTHR10288">
    <property type="entry name" value="KH DOMAIN CONTAINING RNA BINDING PROTEIN"/>
    <property type="match status" value="1"/>
</dbReference>
<dbReference type="GeneID" id="93650432"/>
<organism evidence="5 6">
    <name type="scientific">Candida metapsilosis</name>
    <dbReference type="NCBI Taxonomy" id="273372"/>
    <lineage>
        <taxon>Eukaryota</taxon>
        <taxon>Fungi</taxon>
        <taxon>Dikarya</taxon>
        <taxon>Ascomycota</taxon>
        <taxon>Saccharomycotina</taxon>
        <taxon>Pichiomycetes</taxon>
        <taxon>Debaryomycetaceae</taxon>
        <taxon>Candida/Lodderomyces clade</taxon>
        <taxon>Candida</taxon>
    </lineage>
</organism>
<dbReference type="PROSITE" id="PS50084">
    <property type="entry name" value="KH_TYPE_1"/>
    <property type="match status" value="3"/>
</dbReference>
<feature type="domain" description="K Homology" evidence="4">
    <location>
        <begin position="108"/>
        <end position="178"/>
    </location>
</feature>
<dbReference type="InterPro" id="IPR004088">
    <property type="entry name" value="KH_dom_type_1"/>
</dbReference>
<dbReference type="EMBL" id="JAEOAQ010000002">
    <property type="protein sequence ID" value="KAG5419923.1"/>
    <property type="molecule type" value="Genomic_DNA"/>
</dbReference>
<sequence length="376" mass="40547">MTESLFDTNFTSENEPKLTTTSVSGNQPATQSQSQEGIASTNATENNASSIENASVNATASSSTIDQKPTTNDEATSASHNQDNDDHDGGYDHSTSLPSLDDNSNADALINYRVLVSAKEAGCLIGQNGKVIDSIREETNTKAGISRLVPGTHERILTVSGKLDDCAKALSYFAQALLGSSIETYNYFPLKQLSSIPCVEHETTILRLLIPNSQMGTLIGAKGARIQQIQHNFAISMIASKSFLPGSNERLVELQGTVDDLYDALRIISRCLIEDFSSSVGTTTYYVPKSHQLTRKSTATISFPNDMVGALIGKNGSRIQGVRKVSGAMIGIGEAVEGSDERLFTITGTQQTVEKAKSLLYHNLEREEQRRAEATE</sequence>
<feature type="compositionally biased region" description="Polar residues" evidence="3">
    <location>
        <begin position="1"/>
        <end position="52"/>
    </location>
</feature>
<protein>
    <submittedName>
        <fullName evidence="5">HEK2</fullName>
    </submittedName>
</protein>
<feature type="compositionally biased region" description="Low complexity" evidence="3">
    <location>
        <begin position="53"/>
        <end position="64"/>
    </location>
</feature>
<evidence type="ECO:0000313" key="5">
    <source>
        <dbReference type="EMBL" id="KAG5419923.1"/>
    </source>
</evidence>
<evidence type="ECO:0000256" key="1">
    <source>
        <dbReference type="ARBA" id="ARBA00022737"/>
    </source>
</evidence>
<dbReference type="SMART" id="SM00322">
    <property type="entry name" value="KH"/>
    <property type="match status" value="3"/>
</dbReference>
<dbReference type="SUPFAM" id="SSF54791">
    <property type="entry name" value="Eukaryotic type KH-domain (KH-domain type I)"/>
    <property type="match status" value="3"/>
</dbReference>
<dbReference type="InterPro" id="IPR004087">
    <property type="entry name" value="KH_dom"/>
</dbReference>
<dbReference type="GO" id="GO:0003723">
    <property type="term" value="F:RNA binding"/>
    <property type="evidence" value="ECO:0007669"/>
    <property type="project" value="UniProtKB-UniRule"/>
</dbReference>
<feature type="domain" description="K Homology" evidence="4">
    <location>
        <begin position="202"/>
        <end position="273"/>
    </location>
</feature>
<dbReference type="InterPro" id="IPR036612">
    <property type="entry name" value="KH_dom_type_1_sf"/>
</dbReference>
<keyword evidence="2" id="KW-0694">RNA-binding</keyword>
<gene>
    <name evidence="5" type="ORF">I9W82_001803</name>
</gene>
<dbReference type="RefSeq" id="XP_067549039.1">
    <property type="nucleotide sequence ID" value="XM_067690589.1"/>
</dbReference>
<comment type="caution">
    <text evidence="5">The sequence shown here is derived from an EMBL/GenBank/DDBJ whole genome shotgun (WGS) entry which is preliminary data.</text>
</comment>
<dbReference type="Proteomes" id="UP000669133">
    <property type="component" value="Unassembled WGS sequence"/>
</dbReference>
<accession>A0A8H7ZDP4</accession>
<name>A0A8H7ZDP4_9ASCO</name>
<dbReference type="OrthoDB" id="442947at2759"/>